<dbReference type="PANTHER" id="PTHR11006:SF4">
    <property type="entry name" value="PROTEIN ARGININE N-METHYLTRANSFERASE 7"/>
    <property type="match status" value="1"/>
</dbReference>
<keyword evidence="2" id="KW-0808">Transferase</keyword>
<dbReference type="InterPro" id="IPR055135">
    <property type="entry name" value="PRMT_dom"/>
</dbReference>
<name>A0A8J6N0D3_9DELT</name>
<evidence type="ECO:0000256" key="3">
    <source>
        <dbReference type="ARBA" id="ARBA00022691"/>
    </source>
</evidence>
<evidence type="ECO:0000313" key="6">
    <source>
        <dbReference type="Proteomes" id="UP000650524"/>
    </source>
</evidence>
<organism evidence="5 6">
    <name type="scientific">Candidatus Desulfacyla euxinica</name>
    <dbReference type="NCBI Taxonomy" id="2841693"/>
    <lineage>
        <taxon>Bacteria</taxon>
        <taxon>Deltaproteobacteria</taxon>
        <taxon>Candidatus Desulfacyla</taxon>
    </lineage>
</organism>
<dbReference type="PROSITE" id="PS51678">
    <property type="entry name" value="SAM_MT_PRMT"/>
    <property type="match status" value="1"/>
</dbReference>
<dbReference type="GO" id="GO:0042054">
    <property type="term" value="F:histone methyltransferase activity"/>
    <property type="evidence" value="ECO:0007669"/>
    <property type="project" value="TreeGrafter"/>
</dbReference>
<dbReference type="GO" id="GO:0005840">
    <property type="term" value="C:ribosome"/>
    <property type="evidence" value="ECO:0007669"/>
    <property type="project" value="UniProtKB-KW"/>
</dbReference>
<keyword evidence="3" id="KW-0949">S-adenosyl-L-methionine</keyword>
<evidence type="ECO:0000313" key="5">
    <source>
        <dbReference type="EMBL" id="MBC8177348.1"/>
    </source>
</evidence>
<dbReference type="AlphaFoldDB" id="A0A8J6N0D3"/>
<evidence type="ECO:0000256" key="2">
    <source>
        <dbReference type="ARBA" id="ARBA00022679"/>
    </source>
</evidence>
<gene>
    <name evidence="5" type="ORF">H8E19_08065</name>
</gene>
<keyword evidence="1 5" id="KW-0489">Methyltransferase</keyword>
<accession>A0A8J6N0D3</accession>
<dbReference type="EMBL" id="JACNJD010000203">
    <property type="protein sequence ID" value="MBC8177348.1"/>
    <property type="molecule type" value="Genomic_DNA"/>
</dbReference>
<dbReference type="Pfam" id="PF06325">
    <property type="entry name" value="PrmA"/>
    <property type="match status" value="1"/>
</dbReference>
<protein>
    <submittedName>
        <fullName evidence="5">50S ribosomal protein L11 methyltransferase</fullName>
    </submittedName>
</protein>
<dbReference type="GO" id="GO:0032259">
    <property type="term" value="P:methylation"/>
    <property type="evidence" value="ECO:0007669"/>
    <property type="project" value="UniProtKB-KW"/>
</dbReference>
<dbReference type="InterPro" id="IPR029063">
    <property type="entry name" value="SAM-dependent_MTases_sf"/>
</dbReference>
<dbReference type="CDD" id="cd02440">
    <property type="entry name" value="AdoMet_MTases"/>
    <property type="match status" value="1"/>
</dbReference>
<keyword evidence="5" id="KW-0687">Ribonucleoprotein</keyword>
<sequence length="324" mass="36194">MPDFSNGPKLRAEAKPPDPEWDYATWPMHRKMLADEIRCTHFREALLRVVPRGGTVLDVGAGTGILSIFAAQAGARKVYAVEETLMALEARELVARNGLADRIEILHSPIEELVPSEKVDVIVSEWLGGFAVDENMLPPVLLARDRWLKPGGAMIPNCVDVWMAPCFLPDFEEKRRFWLGKPYGVDMALVAERMCCEIFYEQHDLSREHLMSESAVLWTIDSLSETVDRSQKPFETKSIFIALRSGEINGLAAWFSADLGGGVLISTDPDSPANHWGRVFLPLTRPLMVQQGNTIEVNMACHPLGPLATRSKWTVMVKRIRSTA</sequence>
<comment type="caution">
    <text evidence="5">The sequence shown here is derived from an EMBL/GenBank/DDBJ whole genome shotgun (WGS) entry which is preliminary data.</text>
</comment>
<dbReference type="PANTHER" id="PTHR11006">
    <property type="entry name" value="PROTEIN ARGININE N-METHYLTRANSFERASE"/>
    <property type="match status" value="1"/>
</dbReference>
<proteinExistence type="predicted"/>
<evidence type="ECO:0000259" key="4">
    <source>
        <dbReference type="Pfam" id="PF22528"/>
    </source>
</evidence>
<dbReference type="Gene3D" id="2.70.160.11">
    <property type="entry name" value="Hnrnp arginine n-methyltransferase1"/>
    <property type="match status" value="1"/>
</dbReference>
<dbReference type="Pfam" id="PF22528">
    <property type="entry name" value="PRMT_C"/>
    <property type="match status" value="1"/>
</dbReference>
<feature type="domain" description="Protein arginine N-methyltransferase" evidence="4">
    <location>
        <begin position="162"/>
        <end position="303"/>
    </location>
</feature>
<dbReference type="GO" id="GO:0016274">
    <property type="term" value="F:protein-arginine N-methyltransferase activity"/>
    <property type="evidence" value="ECO:0007669"/>
    <property type="project" value="InterPro"/>
</dbReference>
<evidence type="ECO:0000256" key="1">
    <source>
        <dbReference type="ARBA" id="ARBA00022603"/>
    </source>
</evidence>
<reference evidence="5 6" key="1">
    <citation type="submission" date="2020-08" db="EMBL/GenBank/DDBJ databases">
        <title>Bridging the membrane lipid divide: bacteria of the FCB group superphylum have the potential to synthesize archaeal ether lipids.</title>
        <authorList>
            <person name="Villanueva L."/>
            <person name="Von Meijenfeldt F.A.B."/>
            <person name="Westbye A.B."/>
            <person name="Yadav S."/>
            <person name="Hopmans E.C."/>
            <person name="Dutilh B.E."/>
            <person name="Sinninghe Damste J.S."/>
        </authorList>
    </citation>
    <scope>NUCLEOTIDE SEQUENCE [LARGE SCALE GENOMIC DNA]</scope>
    <source>
        <strain evidence="5">NIOZ-UU27</strain>
    </source>
</reference>
<dbReference type="Proteomes" id="UP000650524">
    <property type="component" value="Unassembled WGS sequence"/>
</dbReference>
<dbReference type="SUPFAM" id="SSF53335">
    <property type="entry name" value="S-adenosyl-L-methionine-dependent methyltransferases"/>
    <property type="match status" value="1"/>
</dbReference>
<dbReference type="Gene3D" id="3.40.50.150">
    <property type="entry name" value="Vaccinia Virus protein VP39"/>
    <property type="match status" value="1"/>
</dbReference>
<keyword evidence="5" id="KW-0689">Ribosomal protein</keyword>
<dbReference type="InterPro" id="IPR025799">
    <property type="entry name" value="Arg_MeTrfase"/>
</dbReference>